<dbReference type="Proteomes" id="UP000784294">
    <property type="component" value="Unassembled WGS sequence"/>
</dbReference>
<organism evidence="1 2">
    <name type="scientific">Protopolystoma xenopodis</name>
    <dbReference type="NCBI Taxonomy" id="117903"/>
    <lineage>
        <taxon>Eukaryota</taxon>
        <taxon>Metazoa</taxon>
        <taxon>Spiralia</taxon>
        <taxon>Lophotrochozoa</taxon>
        <taxon>Platyhelminthes</taxon>
        <taxon>Monogenea</taxon>
        <taxon>Polyopisthocotylea</taxon>
        <taxon>Polystomatidea</taxon>
        <taxon>Polystomatidae</taxon>
        <taxon>Protopolystoma</taxon>
    </lineage>
</organism>
<dbReference type="EMBL" id="CAAALY010020649">
    <property type="protein sequence ID" value="VEL14295.1"/>
    <property type="molecule type" value="Genomic_DNA"/>
</dbReference>
<proteinExistence type="predicted"/>
<gene>
    <name evidence="1" type="ORF">PXEA_LOCUS7735</name>
</gene>
<evidence type="ECO:0000313" key="1">
    <source>
        <dbReference type="EMBL" id="VEL14295.1"/>
    </source>
</evidence>
<dbReference type="AlphaFoldDB" id="A0A448WKX6"/>
<accession>A0A448WKX6</accession>
<evidence type="ECO:0000313" key="2">
    <source>
        <dbReference type="Proteomes" id="UP000784294"/>
    </source>
</evidence>
<name>A0A448WKX6_9PLAT</name>
<comment type="caution">
    <text evidence="1">The sequence shown here is derived from an EMBL/GenBank/DDBJ whole genome shotgun (WGS) entry which is preliminary data.</text>
</comment>
<keyword evidence="2" id="KW-1185">Reference proteome</keyword>
<protein>
    <submittedName>
        <fullName evidence="1">Uncharacterized protein</fullName>
    </submittedName>
</protein>
<sequence>AALQPSGQLRDAYRGRDSKTTGFRSLLTVAPGSLLLPICRGAPPQTVASSRTVSLPASEWSFCSCHCLLWAHLSPRPISSRPLSVWCTSGQGVRETVAGRQHLCRKAITSLRLPTGCGVGCDGPGGQMRQGWGPEVSGKKSRHGLESLSPVRFFCRAKETLFQAGGGKSGTMATFCLFLRVRVMWKRPSVGLGDARTGLDVTFGQTGVPRLREHRLHLLPSSTSTSLSSLSSSQLPLLPTSQAHPAFAQLQQRHFHIPSNPLQVYMQIAPLRLDRLQFPLPHLGARSHTTSMLRLCDLLPRLTAHFLGRRRNKALEFETPANRHSYSHTSFRLSPLVTTIVSGHTAHHDRTI</sequence>
<reference evidence="1" key="1">
    <citation type="submission" date="2018-11" db="EMBL/GenBank/DDBJ databases">
        <authorList>
            <consortium name="Pathogen Informatics"/>
        </authorList>
    </citation>
    <scope>NUCLEOTIDE SEQUENCE</scope>
</reference>
<feature type="non-terminal residue" evidence="1">
    <location>
        <position position="1"/>
    </location>
</feature>